<protein>
    <submittedName>
        <fullName evidence="1">Uncharacterized protein</fullName>
    </submittedName>
</protein>
<accession>A0A397Z5B6</accession>
<evidence type="ECO:0000313" key="1">
    <source>
        <dbReference type="EMBL" id="RID58366.1"/>
    </source>
</evidence>
<organism evidence="1 2">
    <name type="scientific">Brassica campestris</name>
    <name type="common">Field mustard</name>
    <dbReference type="NCBI Taxonomy" id="3711"/>
    <lineage>
        <taxon>Eukaryota</taxon>
        <taxon>Viridiplantae</taxon>
        <taxon>Streptophyta</taxon>
        <taxon>Embryophyta</taxon>
        <taxon>Tracheophyta</taxon>
        <taxon>Spermatophyta</taxon>
        <taxon>Magnoliopsida</taxon>
        <taxon>eudicotyledons</taxon>
        <taxon>Gunneridae</taxon>
        <taxon>Pentapetalae</taxon>
        <taxon>rosids</taxon>
        <taxon>malvids</taxon>
        <taxon>Brassicales</taxon>
        <taxon>Brassicaceae</taxon>
        <taxon>Brassiceae</taxon>
        <taxon>Brassica</taxon>
    </lineage>
</organism>
<gene>
    <name evidence="1" type="ORF">BRARA_F01671</name>
</gene>
<sequence length="67" mass="8025">MYASSSSMTSVGIHIRTPGIPIKCWFREHITELISKINLNPYRRYYRCHYVAQRKLENDNHISKWVD</sequence>
<dbReference type="AlphaFoldDB" id="A0A397Z5B6"/>
<evidence type="ECO:0000313" key="2">
    <source>
        <dbReference type="Proteomes" id="UP000264353"/>
    </source>
</evidence>
<proteinExistence type="predicted"/>
<reference evidence="1 2" key="1">
    <citation type="submission" date="2018-06" db="EMBL/GenBank/DDBJ databases">
        <title>WGS assembly of Brassica rapa FPsc.</title>
        <authorList>
            <person name="Bowman J."/>
            <person name="Kohchi T."/>
            <person name="Yamato K."/>
            <person name="Jenkins J."/>
            <person name="Shu S."/>
            <person name="Ishizaki K."/>
            <person name="Yamaoka S."/>
            <person name="Nishihama R."/>
            <person name="Nakamura Y."/>
            <person name="Berger F."/>
            <person name="Adam C."/>
            <person name="Aki S."/>
            <person name="Althoff F."/>
            <person name="Araki T."/>
            <person name="Arteaga-Vazquez M."/>
            <person name="Balasubrmanian S."/>
            <person name="Bauer D."/>
            <person name="Boehm C."/>
            <person name="Briginshaw L."/>
            <person name="Caballero-Perez J."/>
            <person name="Catarino B."/>
            <person name="Chen F."/>
            <person name="Chiyoda S."/>
            <person name="Chovatia M."/>
            <person name="Davies K."/>
            <person name="Delmans M."/>
            <person name="Demura T."/>
            <person name="Dierschke T."/>
            <person name="Dolan L."/>
            <person name="Dorantes-Acosta A."/>
            <person name="Eklund D."/>
            <person name="Florent S."/>
            <person name="Flores-Sandoval E."/>
            <person name="Fujiyama A."/>
            <person name="Fukuzawa H."/>
            <person name="Galik B."/>
            <person name="Grimanelli D."/>
            <person name="Grimwood J."/>
            <person name="Grossniklaus U."/>
            <person name="Hamada T."/>
            <person name="Haseloff J."/>
            <person name="Hetherington A."/>
            <person name="Higo A."/>
            <person name="Hirakawa Y."/>
            <person name="Hundley H."/>
            <person name="Ikeda Y."/>
            <person name="Inoue K."/>
            <person name="Inoue S."/>
            <person name="Ishida S."/>
            <person name="Jia Q."/>
            <person name="Kakita M."/>
            <person name="Kanazawa T."/>
            <person name="Kawai Y."/>
            <person name="Kawashima T."/>
            <person name="Kennedy M."/>
            <person name="Kinose K."/>
            <person name="Kinoshita T."/>
            <person name="Kohara Y."/>
            <person name="Koide E."/>
            <person name="Komatsu K."/>
            <person name="Kopischke S."/>
            <person name="Kubo M."/>
            <person name="Kyozuka J."/>
            <person name="Lagercrantz U."/>
            <person name="Lin S."/>
            <person name="Lindquist E."/>
            <person name="Lipzen A."/>
            <person name="Lu C."/>
            <person name="Luna E."/>
            <person name="Martienssen R."/>
            <person name="Minamino N."/>
            <person name="Mizutani M."/>
            <person name="Mizutani M."/>
            <person name="Mochizuki N."/>
            <person name="Monte I."/>
            <person name="Mosher R."/>
            <person name="Nagasaki H."/>
            <person name="Nakagami H."/>
            <person name="Naramoto S."/>
            <person name="Nishitani K."/>
            <person name="Ohtani M."/>
            <person name="Okamoto T."/>
            <person name="Okumura M."/>
            <person name="Phillips J."/>
            <person name="Pollak B."/>
            <person name="Reinders A."/>
            <person name="Roevekamp M."/>
            <person name="Sano R."/>
            <person name="Sawa S."/>
            <person name="Schmid M."/>
            <person name="Shirakawa M."/>
            <person name="Solano R."/>
            <person name="Spunde A."/>
            <person name="Suetsugu N."/>
            <person name="Sugano S."/>
            <person name="Sugiyama A."/>
            <person name="Sun R."/>
            <person name="Suzuki Y."/>
            <person name="Takenaka M."/>
            <person name="Takezawa D."/>
            <person name="Tomogane H."/>
            <person name="Tsuzuki M."/>
            <person name="Ueda T."/>
            <person name="Umeda M."/>
            <person name="Ward J."/>
            <person name="Watanabe Y."/>
            <person name="Yazaki K."/>
            <person name="Yokoyama R."/>
            <person name="Yoshitake Y."/>
            <person name="Yotsui I."/>
            <person name="Zachgo S."/>
            <person name="Schmutz J."/>
        </authorList>
    </citation>
    <scope>NUCLEOTIDE SEQUENCE [LARGE SCALE GENOMIC DNA]</scope>
    <source>
        <strain evidence="2">cv. B-3</strain>
    </source>
</reference>
<name>A0A397Z5B6_BRACM</name>
<dbReference type="Proteomes" id="UP000264353">
    <property type="component" value="Chromosome A6"/>
</dbReference>
<dbReference type="EMBL" id="CM010633">
    <property type="protein sequence ID" value="RID58366.1"/>
    <property type="molecule type" value="Genomic_DNA"/>
</dbReference>